<protein>
    <recommendedName>
        <fullName evidence="7">ResB-like domain-containing protein</fullName>
    </recommendedName>
</protein>
<feature type="domain" description="ResB-like" evidence="7">
    <location>
        <begin position="103"/>
        <end position="192"/>
    </location>
</feature>
<keyword evidence="4 6" id="KW-1133">Transmembrane helix</keyword>
<evidence type="ECO:0000256" key="6">
    <source>
        <dbReference type="SAM" id="Phobius"/>
    </source>
</evidence>
<evidence type="ECO:0000313" key="9">
    <source>
        <dbReference type="Proteomes" id="UP000178187"/>
    </source>
</evidence>
<dbReference type="PANTHER" id="PTHR31566:SF5">
    <property type="entry name" value="RESB-LIKE DOMAIN-CONTAINING PROTEIN"/>
    <property type="match status" value="1"/>
</dbReference>
<dbReference type="Pfam" id="PF05140">
    <property type="entry name" value="ResB"/>
    <property type="match status" value="4"/>
</dbReference>
<dbReference type="InterPro" id="IPR023494">
    <property type="entry name" value="Cyt_c_bgen_Ccs1/CcsB/ResB"/>
</dbReference>
<feature type="transmembrane region" description="Helical" evidence="6">
    <location>
        <begin position="21"/>
        <end position="44"/>
    </location>
</feature>
<evidence type="ECO:0000256" key="1">
    <source>
        <dbReference type="ARBA" id="ARBA00004141"/>
    </source>
</evidence>
<feature type="domain" description="ResB-like" evidence="7">
    <location>
        <begin position="318"/>
        <end position="353"/>
    </location>
</feature>
<comment type="caution">
    <text evidence="8">The sequence shown here is derived from an EMBL/GenBank/DDBJ whole genome shotgun (WGS) entry which is preliminary data.</text>
</comment>
<evidence type="ECO:0000256" key="3">
    <source>
        <dbReference type="ARBA" id="ARBA00022748"/>
    </source>
</evidence>
<feature type="domain" description="ResB-like" evidence="7">
    <location>
        <begin position="274"/>
        <end position="317"/>
    </location>
</feature>
<organism evidence="8 9">
    <name type="scientific">Candidatus Danuiimicrobium aquiferis</name>
    <dbReference type="NCBI Taxonomy" id="1801832"/>
    <lineage>
        <taxon>Bacteria</taxon>
        <taxon>Pseudomonadati</taxon>
        <taxon>Candidatus Omnitrophota</taxon>
        <taxon>Candidatus Danuiimicrobium</taxon>
    </lineage>
</organism>
<keyword evidence="2 6" id="KW-0812">Transmembrane</keyword>
<evidence type="ECO:0000256" key="2">
    <source>
        <dbReference type="ARBA" id="ARBA00022692"/>
    </source>
</evidence>
<dbReference type="InterPro" id="IPR007816">
    <property type="entry name" value="ResB-like_domain"/>
</dbReference>
<evidence type="ECO:0000313" key="8">
    <source>
        <dbReference type="EMBL" id="OGW95408.1"/>
    </source>
</evidence>
<dbReference type="PANTHER" id="PTHR31566">
    <property type="entry name" value="CYTOCHROME C BIOGENESIS PROTEIN CCS1, CHLOROPLASTIC"/>
    <property type="match status" value="1"/>
</dbReference>
<reference evidence="8 9" key="1">
    <citation type="journal article" date="2016" name="Nat. Commun.">
        <title>Thousands of microbial genomes shed light on interconnected biogeochemical processes in an aquifer system.</title>
        <authorList>
            <person name="Anantharaman K."/>
            <person name="Brown C.T."/>
            <person name="Hug L.A."/>
            <person name="Sharon I."/>
            <person name="Castelle C.J."/>
            <person name="Probst A.J."/>
            <person name="Thomas B.C."/>
            <person name="Singh A."/>
            <person name="Wilkins M.J."/>
            <person name="Karaoz U."/>
            <person name="Brodie E.L."/>
            <person name="Williams K.H."/>
            <person name="Hubbard S.S."/>
            <person name="Banfield J.F."/>
        </authorList>
    </citation>
    <scope>NUCLEOTIDE SEQUENCE [LARGE SCALE GENOMIC DNA]</scope>
</reference>
<feature type="transmembrane region" description="Helical" evidence="6">
    <location>
        <begin position="64"/>
        <end position="86"/>
    </location>
</feature>
<comment type="subcellular location">
    <subcellularLocation>
        <location evidence="1">Membrane</location>
        <topology evidence="1">Multi-pass membrane protein</topology>
    </subcellularLocation>
</comment>
<dbReference type="GO" id="GO:0017004">
    <property type="term" value="P:cytochrome complex assembly"/>
    <property type="evidence" value="ECO:0007669"/>
    <property type="project" value="UniProtKB-KW"/>
</dbReference>
<proteinExistence type="predicted"/>
<dbReference type="EMBL" id="MHFR01000063">
    <property type="protein sequence ID" value="OGW95408.1"/>
    <property type="molecule type" value="Genomic_DNA"/>
</dbReference>
<feature type="domain" description="ResB-like" evidence="7">
    <location>
        <begin position="24"/>
        <end position="96"/>
    </location>
</feature>
<evidence type="ECO:0000259" key="7">
    <source>
        <dbReference type="Pfam" id="PF05140"/>
    </source>
</evidence>
<accession>A0A1G1KR89</accession>
<keyword evidence="3" id="KW-0201">Cytochrome c-type biogenesis</keyword>
<feature type="transmembrane region" description="Helical" evidence="6">
    <location>
        <begin position="107"/>
        <end position="127"/>
    </location>
</feature>
<gene>
    <name evidence="8" type="ORF">A3G33_10530</name>
</gene>
<evidence type="ECO:0000256" key="5">
    <source>
        <dbReference type="ARBA" id="ARBA00023136"/>
    </source>
</evidence>
<name>A0A1G1KR89_9BACT</name>
<sequence length="362" mass="41438">MAFISINKKATSEFISVIKNLISVRLMVVLLVILIPVAIAGSLIPQGRTYPEYVKLFGMGWTDILYRFHFIAVFKSLWFLILIMFLGSNILGCFLKSIIEKRRSLGFLLVHLSLILLIAAGLISSVGRIKQQVVLNEGQSTESFVFNNKTIPLGFELRLKDFELQRYADRGGKLFISVPGRKMPHEFYCKMKTWVTVPDSSYQFQIERYVADFRYDMGTGSAFSASNEPNNPAVLVHVKGGEEDYSEWVFARFSDFHNKGNRLLKLKYVWAPEIPKSFISRVEIIENGEVVKEQAIEVNHPLRYGRFSIYQASYDLNDEKWSGLDIVKDPGVGLVYTAIILMMLGLIQNIYIRPFFEKKKGR</sequence>
<dbReference type="GO" id="GO:0016020">
    <property type="term" value="C:membrane"/>
    <property type="evidence" value="ECO:0007669"/>
    <property type="project" value="UniProtKB-SubCell"/>
</dbReference>
<dbReference type="AlphaFoldDB" id="A0A1G1KR89"/>
<evidence type="ECO:0000256" key="4">
    <source>
        <dbReference type="ARBA" id="ARBA00022989"/>
    </source>
</evidence>
<dbReference type="Proteomes" id="UP000178187">
    <property type="component" value="Unassembled WGS sequence"/>
</dbReference>
<keyword evidence="5 6" id="KW-0472">Membrane</keyword>
<feature type="transmembrane region" description="Helical" evidence="6">
    <location>
        <begin position="333"/>
        <end position="352"/>
    </location>
</feature>